<dbReference type="EMBL" id="JAPFFF010000023">
    <property type="protein sequence ID" value="KAK8852355.1"/>
    <property type="molecule type" value="Genomic_DNA"/>
</dbReference>
<proteinExistence type="predicted"/>
<sequence>MALLSPILPSTFISIAPRPLIQQHKKDPPLFEFKVFLPQQEYKPAKNIPIPFDCRECDGGRFISLNDAMIFICKHCYIHHSTFTKSLAKMYLPFCRIMKFTTGKYETPVHLKKSEFEEAFSYAQQKTSTTF</sequence>
<reference evidence="1 2" key="1">
    <citation type="submission" date="2024-04" db="EMBL/GenBank/DDBJ databases">
        <title>Tritrichomonas musculus Genome.</title>
        <authorList>
            <person name="Alves-Ferreira E."/>
            <person name="Grigg M."/>
            <person name="Lorenzi H."/>
            <person name="Galac M."/>
        </authorList>
    </citation>
    <scope>NUCLEOTIDE SEQUENCE [LARGE SCALE GENOMIC DNA]</scope>
    <source>
        <strain evidence="1 2">EAF2021</strain>
    </source>
</reference>
<gene>
    <name evidence="1" type="ORF">M9Y10_017329</name>
</gene>
<dbReference type="Proteomes" id="UP001470230">
    <property type="component" value="Unassembled WGS sequence"/>
</dbReference>
<protein>
    <submittedName>
        <fullName evidence="1">Uncharacterized protein</fullName>
    </submittedName>
</protein>
<organism evidence="1 2">
    <name type="scientific">Tritrichomonas musculus</name>
    <dbReference type="NCBI Taxonomy" id="1915356"/>
    <lineage>
        <taxon>Eukaryota</taxon>
        <taxon>Metamonada</taxon>
        <taxon>Parabasalia</taxon>
        <taxon>Tritrichomonadida</taxon>
        <taxon>Tritrichomonadidae</taxon>
        <taxon>Tritrichomonas</taxon>
    </lineage>
</organism>
<accession>A0ABR2HUB1</accession>
<evidence type="ECO:0000313" key="1">
    <source>
        <dbReference type="EMBL" id="KAK8852355.1"/>
    </source>
</evidence>
<keyword evidence="2" id="KW-1185">Reference proteome</keyword>
<evidence type="ECO:0000313" key="2">
    <source>
        <dbReference type="Proteomes" id="UP001470230"/>
    </source>
</evidence>
<name>A0ABR2HUB1_9EUKA</name>
<comment type="caution">
    <text evidence="1">The sequence shown here is derived from an EMBL/GenBank/DDBJ whole genome shotgun (WGS) entry which is preliminary data.</text>
</comment>